<dbReference type="Pfam" id="PF22666">
    <property type="entry name" value="Glyco_hydro_2_N2"/>
    <property type="match status" value="1"/>
</dbReference>
<dbReference type="KEGG" id="psac:PSM36_2219"/>
<organism evidence="4 5">
    <name type="scientific">Proteiniphilum saccharofermentans</name>
    <dbReference type="NCBI Taxonomy" id="1642647"/>
    <lineage>
        <taxon>Bacteria</taxon>
        <taxon>Pseudomonadati</taxon>
        <taxon>Bacteroidota</taxon>
        <taxon>Bacteroidia</taxon>
        <taxon>Bacteroidales</taxon>
        <taxon>Dysgonomonadaceae</taxon>
        <taxon>Proteiniphilum</taxon>
    </lineage>
</organism>
<dbReference type="PANTHER" id="PTHR43817:SF1">
    <property type="entry name" value="HYDROLASE, FAMILY 43, PUTATIVE (AFU_ORTHOLOGUE AFUA_3G01660)-RELATED"/>
    <property type="match status" value="1"/>
</dbReference>
<dbReference type="InterPro" id="IPR054593">
    <property type="entry name" value="Beta-mannosidase-like_N2"/>
</dbReference>
<evidence type="ECO:0000313" key="4">
    <source>
        <dbReference type="EMBL" id="SCD21024.1"/>
    </source>
</evidence>
<evidence type="ECO:0000259" key="3">
    <source>
        <dbReference type="Pfam" id="PF22666"/>
    </source>
</evidence>
<dbReference type="Proteomes" id="UP000187464">
    <property type="component" value="Chromosome I"/>
</dbReference>
<name>A0A1R3TBQ9_9BACT</name>
<keyword evidence="2" id="KW-0378">Hydrolase</keyword>
<reference evidence="4 5" key="1">
    <citation type="submission" date="2016-08" db="EMBL/GenBank/DDBJ databases">
        <authorList>
            <person name="Seilhamer J.J."/>
        </authorList>
    </citation>
    <scope>NUCLEOTIDE SEQUENCE [LARGE SCALE GENOMIC DNA]</scope>
    <source>
        <strain evidence="4">M3/6</strain>
    </source>
</reference>
<dbReference type="EMBL" id="LT605205">
    <property type="protein sequence ID" value="SCD21024.1"/>
    <property type="molecule type" value="Genomic_DNA"/>
</dbReference>
<dbReference type="PANTHER" id="PTHR43817">
    <property type="entry name" value="GLYCOSYL HYDROLASE"/>
    <property type="match status" value="1"/>
</dbReference>
<dbReference type="AlphaFoldDB" id="A0A1R3TBQ9"/>
<proteinExistence type="predicted"/>
<dbReference type="NCBIfam" id="NF045579">
    <property type="entry name" value="rhamnoside_JR"/>
    <property type="match status" value="1"/>
</dbReference>
<evidence type="ECO:0000256" key="1">
    <source>
        <dbReference type="ARBA" id="ARBA00022729"/>
    </source>
</evidence>
<dbReference type="SUPFAM" id="SSF49785">
    <property type="entry name" value="Galactose-binding domain-like"/>
    <property type="match status" value="1"/>
</dbReference>
<keyword evidence="5" id="KW-1185">Reference proteome</keyword>
<protein>
    <recommendedName>
        <fullName evidence="3">Beta-mannosidase-like galactose-binding domain-containing protein</fullName>
    </recommendedName>
</protein>
<accession>A0A1R3TBQ9</accession>
<dbReference type="Gene3D" id="2.60.120.260">
    <property type="entry name" value="Galactose-binding domain-like"/>
    <property type="match status" value="1"/>
</dbReference>
<dbReference type="GO" id="GO:0004553">
    <property type="term" value="F:hydrolase activity, hydrolyzing O-glycosyl compounds"/>
    <property type="evidence" value="ECO:0007669"/>
    <property type="project" value="UniProtKB-ARBA"/>
</dbReference>
<dbReference type="RefSeq" id="WP_076930915.1">
    <property type="nucleotide sequence ID" value="NZ_LT605205.1"/>
</dbReference>
<dbReference type="InterPro" id="IPR008979">
    <property type="entry name" value="Galactose-bd-like_sf"/>
</dbReference>
<feature type="domain" description="Beta-mannosidase-like galactose-binding" evidence="3">
    <location>
        <begin position="975"/>
        <end position="1045"/>
    </location>
</feature>
<dbReference type="PROSITE" id="PS51257">
    <property type="entry name" value="PROKAR_LIPOPROTEIN"/>
    <property type="match status" value="1"/>
</dbReference>
<evidence type="ECO:0000313" key="5">
    <source>
        <dbReference type="Proteomes" id="UP000187464"/>
    </source>
</evidence>
<dbReference type="STRING" id="1642647.PSM36_2219"/>
<gene>
    <name evidence="4" type="ORF">PSM36_2219</name>
</gene>
<evidence type="ECO:0000256" key="2">
    <source>
        <dbReference type="ARBA" id="ARBA00022801"/>
    </source>
</evidence>
<keyword evidence="1" id="KW-0732">Signal</keyword>
<dbReference type="Pfam" id="PF17132">
    <property type="entry name" value="Glyco_hydro_106"/>
    <property type="match status" value="1"/>
</dbReference>
<sequence length="1088" mass="122422">MKNLLPILLILVGTISITGCSYSNSQENTNTPLNKEFFKNPGKDHYPETWFHFIGGNVSKEGITADLEAIAAAGISGIQLFHGQFGGEWPGVSPQIKALSESWDELIVWTAEECKRLGLNFTMQNCPGWSYAGGPWIEPENSMRHLVRSRKDIEGGRTVTVQFEMPQPSQEEWRNYQDLFVIAFPTPEGDTGYRLIPSGIQSNRADLPWKECLVEQKRLVLDPSLSGPTTIDVKFEKETLVRTVELPPVRSFSHAWCYSPDITIAIYAETGDGMKQVAWLEMPPGSWQDDQPISIACEGAAAQSYRIEISNLHEMTISYINFYSAARQQNWESEAAWTLRRIVREDYPRQSSTAWVNPSSIVDITDKMDSSGVLSWDAPEGKWSVLRIGHVNTGMRNGPAPPEATGWESNKLDPAGARANFEGYIGRLLNDNSSLKDGLLNGILIDSWECRTQTWTAGLDDTFRQKWDYSLFSMFPAIFGYVVDDPETTARFLRDWRVTLNDLLVKNFFGEMGSIAKDNRLKISFETASGDIFPGDILEYYKYADVPMCEFWHPKMDSYVGSLEFKPVKPCVSASRVYGKGRVAAEAFTSFDLSWNEHPGFIKDRADEHLARGVTHMVFHTYTHNPRTDFLPPSTSFGSGIGTPFLRLQTWWEHMPHFTDYLARCNYMLESGNPVSDVLMYLGDEQNHKPQQLLEFPEGYAYDYCNPDVLLNRLSVKDGQLVTPEGIAYRVLWLYDCRRMLPETLEKIRSFAEQGITVVGQAPAGMATLSGGEAEQTRFQKAVEALWGDGSRSVRQVGKGKVYTGDIGAALTSEEIHPDINVKFSDVRWLHRRVDSSDFYFLSAPEEKGYKGTISFRSRGNAEIWDPLTGETRGVTSVAPGAPKEGYTQVEMDLPAGTSCFVVFREGKASRLEKVLDVADRPLNLTKKMELQNGWEISFPEGWGIGDSPVRIDRLTAWKDITALSTEGKAFSGTAVYHTTFNMDERADKAEYQLDLGQVEMIAKVKLNGKEVSTKWTYPYSMDITEYLQLGENRLEVAVTSTWFNRLVYDAGLPEPQRKTWTINGPKQGSPLKDYGLLGPVEIVMKTN</sequence>